<dbReference type="Proteomes" id="UP000832034">
    <property type="component" value="Chromosome"/>
</dbReference>
<evidence type="ECO:0000313" key="2">
    <source>
        <dbReference type="Proteomes" id="UP000832034"/>
    </source>
</evidence>
<gene>
    <name evidence="1" type="ORF">LVJ81_05250</name>
</gene>
<reference evidence="1" key="2">
    <citation type="journal article" date="2022" name="Res Sq">
        <title>Evolution of multicellular longitudinally dividing oral cavity symbionts (Neisseriaceae).</title>
        <authorList>
            <person name="Nyongesa S."/>
            <person name="Weber P."/>
            <person name="Bernet E."/>
            <person name="Pullido F."/>
            <person name="Nieckarz M."/>
            <person name="Delaby M."/>
            <person name="Nieves C."/>
            <person name="Viehboeck T."/>
            <person name="Krause N."/>
            <person name="Rivera-Millot A."/>
            <person name="Nakamura A."/>
            <person name="Vischer N."/>
            <person name="VanNieuwenhze M."/>
            <person name="Brun Y."/>
            <person name="Cava F."/>
            <person name="Bulgheresi S."/>
            <person name="Veyrier F."/>
        </authorList>
    </citation>
    <scope>NUCLEOTIDE SEQUENCE</scope>
    <source>
        <strain evidence="1">SAG 1488-6</strain>
    </source>
</reference>
<evidence type="ECO:0000313" key="1">
    <source>
        <dbReference type="EMBL" id="UOO93437.1"/>
    </source>
</evidence>
<sequence>MQKPTLRFGELNIPIAIIEALQQDRLVVFVGAGVSMGAPTNLMNFEDLTQLIITGHKAQSPSSLSNQIQHLNIDADLKKQLIDATWKAQYRAPEERLGEAQDSGKIDIKAQCLHHLKDSDLEPNHLHHQIIRLFAHNPVRIITTNFERMLQKAAQLQNKTIKTTSIAPNLPQGDVVEGIVHLHGSLEDKESIILSDRDFGRAYLTEGWARRFITRVFSQYTVLFIGYSYNDTIMKYLARSTSQNTTQKLFGISSVTAENQEAEARRWELLGMTHIPYFVSQEHGHQALNTGIEALADCLNWSFSEQQAHIQQLVQDIEGRPENLSDTA</sequence>
<dbReference type="RefSeq" id="WP_019958897.1">
    <property type="nucleotide sequence ID" value="NZ_CP091512.1"/>
</dbReference>
<dbReference type="EMBL" id="CP091512">
    <property type="protein sequence ID" value="UOO93437.1"/>
    <property type="molecule type" value="Genomic_DNA"/>
</dbReference>
<reference evidence="1" key="1">
    <citation type="submission" date="2021-12" db="EMBL/GenBank/DDBJ databases">
        <authorList>
            <person name="Veyrier F.J."/>
        </authorList>
    </citation>
    <scope>NUCLEOTIDE SEQUENCE</scope>
    <source>
        <strain evidence="1">SAG 1488-6</strain>
    </source>
</reference>
<proteinExistence type="predicted"/>
<keyword evidence="2" id="KW-1185">Reference proteome</keyword>
<dbReference type="InterPro" id="IPR029035">
    <property type="entry name" value="DHS-like_NAD/FAD-binding_dom"/>
</dbReference>
<dbReference type="Gene3D" id="3.40.50.1220">
    <property type="entry name" value="TPP-binding domain"/>
    <property type="match status" value="1"/>
</dbReference>
<accession>A0ABY4EDA9</accession>
<protein>
    <submittedName>
        <fullName evidence="1">SIR2 family protein</fullName>
    </submittedName>
</protein>
<name>A0ABY4EDA9_VITST</name>
<dbReference type="SUPFAM" id="SSF52467">
    <property type="entry name" value="DHS-like NAD/FAD-binding domain"/>
    <property type="match status" value="1"/>
</dbReference>
<organism evidence="1 2">
    <name type="scientific">Vitreoscilla stercoraria</name>
    <dbReference type="NCBI Taxonomy" id="61"/>
    <lineage>
        <taxon>Bacteria</taxon>
        <taxon>Pseudomonadati</taxon>
        <taxon>Pseudomonadota</taxon>
        <taxon>Betaproteobacteria</taxon>
        <taxon>Neisseriales</taxon>
        <taxon>Neisseriaceae</taxon>
        <taxon>Vitreoscilla</taxon>
    </lineage>
</organism>
<dbReference type="Pfam" id="PF13289">
    <property type="entry name" value="SIR2_2"/>
    <property type="match status" value="1"/>
</dbReference>